<comment type="pathway">
    <text evidence="15">Amino-acid biosynthesis; L-arginine biosynthesis; N(2)-acetyl-L-ornithine from L-glutamate: step 1/4.</text>
</comment>
<feature type="compositionally biased region" description="Basic and acidic residues" evidence="18">
    <location>
        <begin position="950"/>
        <end position="960"/>
    </location>
</feature>
<dbReference type="HAMAP" id="MF_01106">
    <property type="entry name" value="ArgJ"/>
    <property type="match status" value="1"/>
</dbReference>
<dbReference type="SUPFAM" id="SSF57903">
    <property type="entry name" value="FYVE/PHD zinc finger"/>
    <property type="match status" value="2"/>
</dbReference>
<dbReference type="FunFam" id="3.60.70.12:FF:000001">
    <property type="entry name" value="Arginine biosynthesis bifunctional protein ArgJ, chloroplastic"/>
    <property type="match status" value="1"/>
</dbReference>
<feature type="site" description="Cleavage; by autolysis" evidence="15">
    <location>
        <begin position="1237"/>
        <end position="1238"/>
    </location>
</feature>
<dbReference type="GO" id="GO:0009507">
    <property type="term" value="C:chloroplast"/>
    <property type="evidence" value="ECO:0007669"/>
    <property type="project" value="UniProtKB-SubCell"/>
</dbReference>
<dbReference type="FunFam" id="3.30.40.10:FF:000413">
    <property type="entry name" value="PHD zinc finger protein"/>
    <property type="match status" value="1"/>
</dbReference>
<comment type="catalytic activity">
    <reaction evidence="14 15">
        <text>N(2)-acetyl-L-ornithine + L-glutamate = N-acetyl-L-glutamate + L-ornithine</text>
        <dbReference type="Rhea" id="RHEA:15349"/>
        <dbReference type="ChEBI" id="CHEBI:29985"/>
        <dbReference type="ChEBI" id="CHEBI:44337"/>
        <dbReference type="ChEBI" id="CHEBI:46911"/>
        <dbReference type="ChEBI" id="CHEBI:57805"/>
        <dbReference type="EC" id="2.3.1.35"/>
    </reaction>
</comment>
<comment type="subcellular location">
    <subcellularLocation>
        <location evidence="1">Nucleus</location>
    </subcellularLocation>
    <subcellularLocation>
        <location evidence="15">Plastid</location>
        <location evidence="15">Chloroplast</location>
    </subcellularLocation>
</comment>
<dbReference type="Gene3D" id="3.10.20.340">
    <property type="entry name" value="ArgJ beta chain, C-terminal domain"/>
    <property type="match status" value="1"/>
</dbReference>
<feature type="chain" id="PRO_5035978389" description="Arginine biosynthesis bifunctional protein ArgJ alpha chain" evidence="15">
    <location>
        <begin position="1"/>
        <end position="1237"/>
    </location>
</feature>
<keyword evidence="4 15" id="KW-0055">Arginine biosynthesis</keyword>
<dbReference type="InterPro" id="IPR000504">
    <property type="entry name" value="RRM_dom"/>
</dbReference>
<dbReference type="InterPro" id="IPR001965">
    <property type="entry name" value="Znf_PHD"/>
</dbReference>
<feature type="domain" description="PHD-type" evidence="19">
    <location>
        <begin position="474"/>
        <end position="519"/>
    </location>
</feature>
<sequence length="1457" mass="157856">MGEGTICLEMPKEENSSMGQFKRERLDDDTDESNKGDHFPNKKQAKEASNDDITSEISNPVASPVESTSLFRDVSSQPVKSGLGECSVSDFGSEETVSDDASVAGSSQTEQSSDVLPSRFVLEIPKHLSSTGITKITFKLSKPKKEFDDLPVIKDHTCDVGVVKMPKKIVALSYPSNVKKLLETGILEGAPVKYISTPPVRELQGIIHSGGYLCGCTTCSFSKVLSAYEFEQHAGAKTRHPNNHIFLENGRAVYNIVQELKTAPRDVLEEVIRSVAGSALNEEGLQAWKASFQQSNSMSDRNHITEHSTVSYLGSGTGPGVDESQSLTPCSVENHYFPEKTYAKDTLDEPKRIAKKLTSHVSGTGCHKKVSEGSNRKRDNDLHRLLFMPNGLPDGTELAYYVKTQKLLHGYKQGSGIVCSCCSREISPSQFEAHAGMAARRQPYRHIFISSGLSLHDIAMSLANGHVITTGDSDDMCSICGDGGDLVLCAGCPQAFHTACLKFQSVPEGTWYCSSCNDGPISSKKATATDPSGNARPIVIRLSRVVKAPESEIGGCVFCRSHDFSIGKFDDRTVILCDQCEKEYHVGCLRENGLCDLKEIPQEKWFCCSDCSRIHTAVQNSVSCGAQTIPTPLLDMICRKDREKGIFTDNGDTVEWRILSGKSRYPEHLPLLSRAAVIFRECFDPIVAKSGRDLIPVMVYGRNISGQEFGGMYCLVLIVNSLVVSAALLRIFGQQVAELPIVATSREYQGRGYFQGLYACVENLLSSLNVENLVLPAAEEAESIWTKKFGFTKMSDQQLQEYQKEVQLTIFKGTSMLEKKRKRRRFDLKSFVPLAKMAFVSSFRRLVAGSNSLLYSPFFFVRHCSTLTSPRLFVSGLSRLTTNEKLQDAFASFGQLVDARVITDRETGRSKGFGFVTYATIEDAEKAKAEMNAKFLDGWVIFVDPARPREPRRPLQHEPPRSSSGSGFTTNKTIGWYKKYNQFGDWSQKMHSCSHTHFVSFKLPHFFAPKSFVASSRRELRVFAVATTVEEASGNIPAAPISLPEGSWKQIAGGVTAAKGFKAAGMYAGLRAAGKKPDLALVTCDVEAVAAGVFTTNVVAAAPVVYCKKVLETSKTARAVLINAGQANAATGDAGYQDMLDCVGSIATLLKVKPEEVLIESTGVIGQRIKKEELLQALPALVNSRSDAVEEADSAAVAITTTDLVSKSVAIESQVGGIKIRVGGMAKGSGMIHPNMATMLGVITTDALVESDIWRKMVKVAVNRSFNQITVDGDTSTNDTVIALASGLSGSPSISSLNCNEAAQLQACLDAVMQGLAKSIAWDGEGATCLIEVTVKGAETEGEAAKIARSVASSSLVKAAVYGRDPNWGRIAAAAGYAGVSFQMDKLKISLGDFSLMESGQPLPFDRDGASIYLKKTGEVHGTVTIDISVGDGAAIGKAWGCDLSYDYVKINAEYTS</sequence>
<dbReference type="PANTHER" id="PTHR47025:SF7">
    <property type="entry name" value="ACYL-COA N-ACYLTRANSFERASE WITH RING_FYVE_PHD-TYPE ZINC FINGER DOMAIN-CONTAINING PROTEIN"/>
    <property type="match status" value="1"/>
</dbReference>
<dbReference type="PROSITE" id="PS01359">
    <property type="entry name" value="ZF_PHD_1"/>
    <property type="match status" value="2"/>
</dbReference>
<dbReference type="InterPro" id="IPR019786">
    <property type="entry name" value="Zinc_finger_PHD-type_CS"/>
</dbReference>
<dbReference type="Pfam" id="PF23209">
    <property type="entry name" value="IDM1_C"/>
    <property type="match status" value="1"/>
</dbReference>
<dbReference type="Pfam" id="PF16135">
    <property type="entry name" value="TDBD"/>
    <property type="match status" value="2"/>
</dbReference>
<dbReference type="SMART" id="SM00360">
    <property type="entry name" value="RRM"/>
    <property type="match status" value="1"/>
</dbReference>
<dbReference type="GO" id="GO:0000977">
    <property type="term" value="F:RNA polymerase II transcription regulatory region sequence-specific DNA binding"/>
    <property type="evidence" value="ECO:0007669"/>
    <property type="project" value="TreeGrafter"/>
</dbReference>
<evidence type="ECO:0000256" key="17">
    <source>
        <dbReference type="PROSITE-ProRule" id="PRU00176"/>
    </source>
</evidence>
<dbReference type="Pfam" id="PF00628">
    <property type="entry name" value="PHD"/>
    <property type="match status" value="1"/>
</dbReference>
<comment type="subunit">
    <text evidence="3">Heterotetramer of two alpha and two beta chains.</text>
</comment>
<dbReference type="GO" id="GO:0008270">
    <property type="term" value="F:zinc ion binding"/>
    <property type="evidence" value="ECO:0007669"/>
    <property type="project" value="UniProtKB-KW"/>
</dbReference>
<evidence type="ECO:0000259" key="20">
    <source>
        <dbReference type="PROSITE" id="PS50102"/>
    </source>
</evidence>
<feature type="binding site" evidence="15">
    <location>
        <position position="1201"/>
    </location>
    <ligand>
        <name>substrate</name>
    </ligand>
</feature>
<dbReference type="PROSITE" id="PS50102">
    <property type="entry name" value="RRM"/>
    <property type="match status" value="1"/>
</dbReference>
<proteinExistence type="inferred from homology"/>
<evidence type="ECO:0000256" key="13">
    <source>
        <dbReference type="ARBA" id="ARBA00023315"/>
    </source>
</evidence>
<keyword evidence="7" id="KW-0479">Metal-binding</keyword>
<dbReference type="InterPro" id="IPR035979">
    <property type="entry name" value="RBD_domain_sf"/>
</dbReference>
<dbReference type="InterPro" id="IPR042195">
    <property type="entry name" value="ArgJ_beta_C"/>
</dbReference>
<dbReference type="Gene3D" id="3.40.630.30">
    <property type="match status" value="1"/>
</dbReference>
<keyword evidence="8 16" id="KW-0863">Zinc-finger</keyword>
<feature type="binding site" evidence="15">
    <location>
        <position position="1227"/>
    </location>
    <ligand>
        <name>substrate</name>
    </ligand>
</feature>
<comment type="subunit">
    <text evidence="15">Heterodimer of an alpha and a beta chain.</text>
</comment>
<dbReference type="InterPro" id="IPR019787">
    <property type="entry name" value="Znf_PHD-finger"/>
</dbReference>
<feature type="active site" description="Nucleophile" evidence="15">
    <location>
        <position position="1238"/>
    </location>
</feature>
<evidence type="ECO:0000256" key="12">
    <source>
        <dbReference type="ARBA" id="ARBA00023268"/>
    </source>
</evidence>
<dbReference type="GO" id="GO:0004358">
    <property type="term" value="F:L-glutamate N-acetyltransferase activity, acting on acetyl-L-ornithine as donor"/>
    <property type="evidence" value="ECO:0007669"/>
    <property type="project" value="UniProtKB-UniRule"/>
</dbReference>
<dbReference type="CDD" id="cd15539">
    <property type="entry name" value="PHD1_AIRE"/>
    <property type="match status" value="1"/>
</dbReference>
<dbReference type="Pfam" id="PF01960">
    <property type="entry name" value="ArgJ"/>
    <property type="match status" value="1"/>
</dbReference>
<organism evidence="21 22">
    <name type="scientific">Arabidopsis arenosa</name>
    <name type="common">Sand rock-cress</name>
    <name type="synonym">Cardaminopsis arenosa</name>
    <dbReference type="NCBI Taxonomy" id="38785"/>
    <lineage>
        <taxon>Eukaryota</taxon>
        <taxon>Viridiplantae</taxon>
        <taxon>Streptophyta</taxon>
        <taxon>Embryophyta</taxon>
        <taxon>Tracheophyta</taxon>
        <taxon>Spermatophyta</taxon>
        <taxon>Magnoliopsida</taxon>
        <taxon>eudicotyledons</taxon>
        <taxon>Gunneridae</taxon>
        <taxon>Pentapetalae</taxon>
        <taxon>rosids</taxon>
        <taxon>malvids</taxon>
        <taxon>Brassicales</taxon>
        <taxon>Brassicaceae</taxon>
        <taxon>Camelineae</taxon>
        <taxon>Arabidopsis</taxon>
    </lineage>
</organism>
<keyword evidence="15" id="KW-0934">Plastid</keyword>
<dbReference type="GO" id="GO:0042393">
    <property type="term" value="F:histone binding"/>
    <property type="evidence" value="ECO:0007669"/>
    <property type="project" value="TreeGrafter"/>
</dbReference>
<evidence type="ECO:0000256" key="15">
    <source>
        <dbReference type="HAMAP-Rule" id="MF_03124"/>
    </source>
</evidence>
<evidence type="ECO:0000256" key="10">
    <source>
        <dbReference type="ARBA" id="ARBA00022833"/>
    </source>
</evidence>
<evidence type="ECO:0000256" key="5">
    <source>
        <dbReference type="ARBA" id="ARBA00022605"/>
    </source>
</evidence>
<keyword evidence="9 15" id="KW-0068">Autocatalytic cleavage</keyword>
<feature type="chain" id="PRO_5035978388" description="Arginine biosynthesis bifunctional protein ArgJ beta chain" evidence="15">
    <location>
        <begin position="1238"/>
        <end position="1457"/>
    </location>
</feature>
<feature type="compositionally biased region" description="Polar residues" evidence="18">
    <location>
        <begin position="51"/>
        <end position="79"/>
    </location>
</feature>
<name>A0A8S2A5F3_ARAAE</name>
<dbReference type="FunFam" id="3.40.630.30:FF:000073">
    <property type="entry name" value="PHD finger family protein"/>
    <property type="match status" value="1"/>
</dbReference>
<dbReference type="FunFam" id="3.10.20.340:FF:000001">
    <property type="entry name" value="Arginine biosynthesis bifunctional protein ArgJ, chloroplastic"/>
    <property type="match status" value="1"/>
</dbReference>
<evidence type="ECO:0000256" key="14">
    <source>
        <dbReference type="ARBA" id="ARBA00049439"/>
    </source>
</evidence>
<dbReference type="InterPro" id="IPR002813">
    <property type="entry name" value="Arg_biosynth_ArgJ"/>
</dbReference>
<feature type="binding site" evidence="15">
    <location>
        <position position="1452"/>
    </location>
    <ligand>
        <name>substrate</name>
    </ligand>
</feature>
<comment type="function">
    <text evidence="15">Catalyzes two activities which are involved in the cyclic version of arginine biosynthesis: the synthesis of acetylglutamate from glutamate and acetyl-CoA, and of ornithine by transacetylation between acetylornithine and glutamate.</text>
</comment>
<evidence type="ECO:0000256" key="1">
    <source>
        <dbReference type="ARBA" id="ARBA00004123"/>
    </source>
</evidence>
<evidence type="ECO:0000256" key="16">
    <source>
        <dbReference type="PROSITE-ProRule" id="PRU00146"/>
    </source>
</evidence>
<comment type="similarity">
    <text evidence="2 15">Belongs to the ArgJ family.</text>
</comment>
<dbReference type="Gene3D" id="3.60.70.12">
    <property type="entry name" value="L-amino peptidase D-ALA esterase/amidase"/>
    <property type="match status" value="1"/>
</dbReference>
<keyword evidence="11" id="KW-0539">Nucleus</keyword>
<comment type="catalytic activity">
    <reaction evidence="15">
        <text>L-glutamate + acetyl-CoA = N-acetyl-L-glutamate + CoA + H(+)</text>
        <dbReference type="Rhea" id="RHEA:24292"/>
        <dbReference type="ChEBI" id="CHEBI:15378"/>
        <dbReference type="ChEBI" id="CHEBI:29985"/>
        <dbReference type="ChEBI" id="CHEBI:44337"/>
        <dbReference type="ChEBI" id="CHEBI:57287"/>
        <dbReference type="ChEBI" id="CHEBI:57288"/>
        <dbReference type="EC" id="2.3.1.1"/>
    </reaction>
</comment>
<evidence type="ECO:0000256" key="6">
    <source>
        <dbReference type="ARBA" id="ARBA00022679"/>
    </source>
</evidence>
<keyword evidence="17" id="KW-0694">RNA-binding</keyword>
<dbReference type="Proteomes" id="UP000682877">
    <property type="component" value="Chromosome 4"/>
</dbReference>
<dbReference type="InterPro" id="IPR013083">
    <property type="entry name" value="Znf_RING/FYVE/PHD"/>
</dbReference>
<evidence type="ECO:0000256" key="2">
    <source>
        <dbReference type="ARBA" id="ARBA00006774"/>
    </source>
</evidence>
<dbReference type="SUPFAM" id="SSF55729">
    <property type="entry name" value="Acyl-CoA N-acyltransferases (Nat)"/>
    <property type="match status" value="1"/>
</dbReference>
<gene>
    <name evidence="21" type="ORF">AARE701A_LOCUS10758</name>
</gene>
<dbReference type="GO" id="GO:0006526">
    <property type="term" value="P:L-arginine biosynthetic process"/>
    <property type="evidence" value="ECO:0007669"/>
    <property type="project" value="UniProtKB-UniRule"/>
</dbReference>
<dbReference type="SMART" id="SM00249">
    <property type="entry name" value="PHD"/>
    <property type="match status" value="2"/>
</dbReference>
<dbReference type="EMBL" id="LR999454">
    <property type="protein sequence ID" value="CAE6035088.1"/>
    <property type="molecule type" value="Genomic_DNA"/>
</dbReference>
<evidence type="ECO:0000256" key="18">
    <source>
        <dbReference type="SAM" id="MobiDB-lite"/>
    </source>
</evidence>
<feature type="site" description="Involved in the stabilization of negative charge on the oxyanion by the formation of the oxyanion hole" evidence="15">
    <location>
        <position position="1163"/>
    </location>
</feature>
<evidence type="ECO:0000256" key="9">
    <source>
        <dbReference type="ARBA" id="ARBA00022813"/>
    </source>
</evidence>
<evidence type="ECO:0000256" key="11">
    <source>
        <dbReference type="ARBA" id="ARBA00023242"/>
    </source>
</evidence>
<dbReference type="SUPFAM" id="SSF54928">
    <property type="entry name" value="RNA-binding domain, RBD"/>
    <property type="match status" value="1"/>
</dbReference>
<accession>A0A8S2A5F3</accession>
<keyword evidence="5 15" id="KW-0028">Amino-acid biosynthesis</keyword>
<feature type="site" description="Involved in the stabilization of negative charge on the oxyanion by the formation of the oxyanion hole" evidence="15">
    <location>
        <position position="1162"/>
    </location>
</feature>
<dbReference type="EC" id="2.3.1.1" evidence="15"/>
<feature type="domain" description="RRM" evidence="20">
    <location>
        <begin position="870"/>
        <end position="948"/>
    </location>
</feature>
<dbReference type="GO" id="GO:0004042">
    <property type="term" value="F:L-glutamate N-acetyltransferase activity"/>
    <property type="evidence" value="ECO:0007669"/>
    <property type="project" value="UniProtKB-UniRule"/>
</dbReference>
<reference evidence="21" key="1">
    <citation type="submission" date="2021-01" db="EMBL/GenBank/DDBJ databases">
        <authorList>
            <person name="Bezrukov I."/>
        </authorList>
    </citation>
    <scope>NUCLEOTIDE SEQUENCE</scope>
</reference>
<dbReference type="InterPro" id="IPR032308">
    <property type="entry name" value="TDBD"/>
</dbReference>
<dbReference type="InterPro" id="IPR016181">
    <property type="entry name" value="Acyl_CoA_acyltransferase"/>
</dbReference>
<dbReference type="PROSITE" id="PS50016">
    <property type="entry name" value="ZF_PHD_2"/>
    <property type="match status" value="1"/>
</dbReference>
<evidence type="ECO:0000256" key="7">
    <source>
        <dbReference type="ARBA" id="ARBA00022723"/>
    </source>
</evidence>
<dbReference type="GO" id="GO:0003682">
    <property type="term" value="F:chromatin binding"/>
    <property type="evidence" value="ECO:0007669"/>
    <property type="project" value="TreeGrafter"/>
</dbReference>
<feature type="binding site" evidence="15">
    <location>
        <position position="1325"/>
    </location>
    <ligand>
        <name>substrate</name>
    </ligand>
</feature>
<comment type="pathway">
    <text evidence="15">Amino-acid biosynthesis; L-arginine biosynthesis; L-ornithine and N-acetyl-L-glutamate from L-glutamate and N(2)-acetyl-L-ornithine (cyclic): step 1/1.</text>
</comment>
<evidence type="ECO:0000313" key="22">
    <source>
        <dbReference type="Proteomes" id="UP000682877"/>
    </source>
</evidence>
<keyword evidence="6 15" id="KW-0808">Transferase</keyword>
<dbReference type="InterPro" id="IPR011011">
    <property type="entry name" value="Znf_FYVE_PHD"/>
</dbReference>
<keyword evidence="22" id="KW-1185">Reference proteome</keyword>
<keyword evidence="15" id="KW-0150">Chloroplast</keyword>
<dbReference type="SUPFAM" id="SSF56266">
    <property type="entry name" value="DmpA/ArgJ-like"/>
    <property type="match status" value="1"/>
</dbReference>
<dbReference type="FunFam" id="3.30.40.10:FF:000669">
    <property type="entry name" value="Acyl-CoA N-acyltransferase with RING/FYVE/PHD-type zinc finger domain-containing protein"/>
    <property type="match status" value="1"/>
</dbReference>
<dbReference type="Gene3D" id="3.30.40.10">
    <property type="entry name" value="Zinc/RING finger domain, C3HC4 (zinc finger)"/>
    <property type="match status" value="2"/>
</dbReference>
<dbReference type="InterPro" id="IPR016117">
    <property type="entry name" value="ArgJ-like_dom_sf"/>
</dbReference>
<feature type="compositionally biased region" description="Basic and acidic residues" evidence="18">
    <location>
        <begin position="10"/>
        <end position="49"/>
    </location>
</feature>
<dbReference type="NCBIfam" id="NF003802">
    <property type="entry name" value="PRK05388.1"/>
    <property type="match status" value="1"/>
</dbReference>
<keyword evidence="13 15" id="KW-0012">Acyltransferase</keyword>
<dbReference type="GO" id="GO:0003723">
    <property type="term" value="F:RNA binding"/>
    <property type="evidence" value="ECO:0007669"/>
    <property type="project" value="UniProtKB-UniRule"/>
</dbReference>
<evidence type="ECO:0000256" key="4">
    <source>
        <dbReference type="ARBA" id="ARBA00022571"/>
    </source>
</evidence>
<dbReference type="CDD" id="cd02152">
    <property type="entry name" value="OAT"/>
    <property type="match status" value="1"/>
</dbReference>
<feature type="region of interest" description="Disordered" evidence="18">
    <location>
        <begin position="1"/>
        <end position="110"/>
    </location>
</feature>
<feature type="region of interest" description="Disordered" evidence="18">
    <location>
        <begin position="950"/>
        <end position="969"/>
    </location>
</feature>
<dbReference type="GO" id="GO:0005634">
    <property type="term" value="C:nucleus"/>
    <property type="evidence" value="ECO:0007669"/>
    <property type="project" value="UniProtKB-SubCell"/>
</dbReference>
<dbReference type="EC" id="2.3.1.35" evidence="15"/>
<evidence type="ECO:0000313" key="21">
    <source>
        <dbReference type="EMBL" id="CAE6035088.1"/>
    </source>
</evidence>
<dbReference type="Pfam" id="PF00076">
    <property type="entry name" value="RRM_1"/>
    <property type="match status" value="1"/>
</dbReference>
<evidence type="ECO:0000259" key="19">
    <source>
        <dbReference type="PROSITE" id="PS50016"/>
    </source>
</evidence>
<dbReference type="InterPro" id="IPR012677">
    <property type="entry name" value="Nucleotide-bd_a/b_plait_sf"/>
</dbReference>
<evidence type="ECO:0000256" key="3">
    <source>
        <dbReference type="ARBA" id="ARBA00011475"/>
    </source>
</evidence>
<keyword evidence="12 15" id="KW-0511">Multifunctional enzyme</keyword>
<dbReference type="GO" id="GO:0045944">
    <property type="term" value="P:positive regulation of transcription by RNA polymerase II"/>
    <property type="evidence" value="ECO:0007669"/>
    <property type="project" value="TreeGrafter"/>
</dbReference>
<dbReference type="PANTHER" id="PTHR47025">
    <property type="entry name" value="AUTOIMMUNE REGULATOR"/>
    <property type="match status" value="1"/>
</dbReference>
<keyword evidence="10" id="KW-0862">Zinc</keyword>
<dbReference type="NCBIfam" id="TIGR00120">
    <property type="entry name" value="ArgJ"/>
    <property type="match status" value="1"/>
</dbReference>
<dbReference type="InterPro" id="IPR056511">
    <property type="entry name" value="IDM1_C"/>
</dbReference>
<protein>
    <recommendedName>
        <fullName evidence="15">Arginine biosynthesis bifunctional protein ArgJ, chloroplastic</fullName>
    </recommendedName>
    <domain>
        <recommendedName>
            <fullName evidence="15">Glutamate N-acetyltransferase</fullName>
            <shortName evidence="15">GAT</shortName>
            <ecNumber evidence="15">2.3.1.35</ecNumber>
        </recommendedName>
        <alternativeName>
            <fullName evidence="15">Ornithine acetyltransferase</fullName>
            <shortName evidence="15">OATase</shortName>
        </alternativeName>
        <alternativeName>
            <fullName evidence="15">Ornithine transacetylase</fullName>
        </alternativeName>
    </domain>
    <domain>
        <recommendedName>
            <fullName evidence="15">Amino-acid acetyltransferase</fullName>
            <ecNumber evidence="15">2.3.1.1</ecNumber>
        </recommendedName>
        <alternativeName>
            <fullName evidence="15">N-acetylglutamate synthase</fullName>
            <shortName evidence="15">AGS</shortName>
        </alternativeName>
    </domain>
    <component>
        <recommendedName>
            <fullName evidence="15">Arginine biosynthesis bifunctional protein ArgJ alpha chain</fullName>
        </recommendedName>
    </component>
    <component>
        <recommendedName>
            <fullName evidence="15">Arginine biosynthesis bifunctional protein ArgJ beta chain</fullName>
        </recommendedName>
    </component>
</protein>
<dbReference type="Gene3D" id="3.30.70.330">
    <property type="match status" value="1"/>
</dbReference>
<feature type="binding site" evidence="15">
    <location>
        <position position="1457"/>
    </location>
    <ligand>
        <name>substrate</name>
    </ligand>
</feature>
<feature type="binding site" evidence="15">
    <location>
        <position position="1238"/>
    </location>
    <ligand>
        <name>substrate</name>
    </ligand>
</feature>
<evidence type="ECO:0000256" key="8">
    <source>
        <dbReference type="ARBA" id="ARBA00022771"/>
    </source>
</evidence>